<accession>I4D5H4</accession>
<feature type="transmembrane region" description="Helical" evidence="1">
    <location>
        <begin position="51"/>
        <end position="71"/>
    </location>
</feature>
<keyword evidence="1" id="KW-0812">Transmembrane</keyword>
<protein>
    <submittedName>
        <fullName evidence="2">Uncharacterized protein</fullName>
    </submittedName>
</protein>
<keyword evidence="1" id="KW-1133">Transmembrane helix</keyword>
<dbReference type="STRING" id="646529.Desaci_2076"/>
<keyword evidence="1" id="KW-0472">Membrane</keyword>
<evidence type="ECO:0000256" key="1">
    <source>
        <dbReference type="SAM" id="Phobius"/>
    </source>
</evidence>
<sequence>MKNNDWLFAKLPNWLRWIIAVPVAILLCLIIQLILSYTIHNILGWSYNATIWTIVLIASVICVNASLFYCIPNYKSVIAGGANLLLSVYFLALIALHIANGFLLDSINIPYGISIIVCICIAVKLLKKEETLKL</sequence>
<reference evidence="2 3" key="1">
    <citation type="journal article" date="2012" name="J. Bacteriol.">
        <title>Complete genome sequences of Desulfosporosinus orientis DSM765T, Desulfosporosinus youngiae DSM17734T, Desulfosporosinus meridiei DSM13257T, and Desulfosporosinus acidiphilus DSM22704T.</title>
        <authorList>
            <person name="Pester M."/>
            <person name="Brambilla E."/>
            <person name="Alazard D."/>
            <person name="Rattei T."/>
            <person name="Weinmaier T."/>
            <person name="Han J."/>
            <person name="Lucas S."/>
            <person name="Lapidus A."/>
            <person name="Cheng J.F."/>
            <person name="Goodwin L."/>
            <person name="Pitluck S."/>
            <person name="Peters L."/>
            <person name="Ovchinnikova G."/>
            <person name="Teshima H."/>
            <person name="Detter J.C."/>
            <person name="Han C.S."/>
            <person name="Tapia R."/>
            <person name="Land M.L."/>
            <person name="Hauser L."/>
            <person name="Kyrpides N.C."/>
            <person name="Ivanova N.N."/>
            <person name="Pagani I."/>
            <person name="Huntmann M."/>
            <person name="Wei C.L."/>
            <person name="Davenport K.W."/>
            <person name="Daligault H."/>
            <person name="Chain P.S."/>
            <person name="Chen A."/>
            <person name="Mavromatis K."/>
            <person name="Markowitz V."/>
            <person name="Szeto E."/>
            <person name="Mikhailova N."/>
            <person name="Pati A."/>
            <person name="Wagner M."/>
            <person name="Woyke T."/>
            <person name="Ollivier B."/>
            <person name="Klenk H.P."/>
            <person name="Spring S."/>
            <person name="Loy A."/>
        </authorList>
    </citation>
    <scope>NUCLEOTIDE SEQUENCE [LARGE SCALE GENOMIC DNA]</scope>
    <source>
        <strain evidence="3">DSM 22704 / JCM 16185 / SJ4</strain>
    </source>
</reference>
<keyword evidence="3" id="KW-1185">Reference proteome</keyword>
<name>I4D5H4_DESAJ</name>
<dbReference type="AlphaFoldDB" id="I4D5H4"/>
<evidence type="ECO:0000313" key="3">
    <source>
        <dbReference type="Proteomes" id="UP000002892"/>
    </source>
</evidence>
<gene>
    <name evidence="2" type="ordered locus">Desaci_2076</name>
</gene>
<dbReference type="EMBL" id="CP003639">
    <property type="protein sequence ID" value="AFM41048.1"/>
    <property type="molecule type" value="Genomic_DNA"/>
</dbReference>
<dbReference type="OrthoDB" id="9835154at2"/>
<feature type="transmembrane region" description="Helical" evidence="1">
    <location>
        <begin position="83"/>
        <end position="103"/>
    </location>
</feature>
<evidence type="ECO:0000313" key="2">
    <source>
        <dbReference type="EMBL" id="AFM41048.1"/>
    </source>
</evidence>
<proteinExistence type="predicted"/>
<feature type="transmembrane region" description="Helical" evidence="1">
    <location>
        <begin position="14"/>
        <end position="39"/>
    </location>
</feature>
<dbReference type="KEGG" id="dai:Desaci_2076"/>
<feature type="transmembrane region" description="Helical" evidence="1">
    <location>
        <begin position="109"/>
        <end position="126"/>
    </location>
</feature>
<dbReference type="Proteomes" id="UP000002892">
    <property type="component" value="Chromosome"/>
</dbReference>
<organism evidence="2 3">
    <name type="scientific">Desulfosporosinus acidiphilus (strain DSM 22704 / JCM 16185 / SJ4)</name>
    <dbReference type="NCBI Taxonomy" id="646529"/>
    <lineage>
        <taxon>Bacteria</taxon>
        <taxon>Bacillati</taxon>
        <taxon>Bacillota</taxon>
        <taxon>Clostridia</taxon>
        <taxon>Eubacteriales</taxon>
        <taxon>Desulfitobacteriaceae</taxon>
        <taxon>Desulfosporosinus</taxon>
    </lineage>
</organism>
<dbReference type="HOGENOM" id="CLU_123241_0_0_9"/>